<gene>
    <name evidence="1" type="ORF">GCM10022210_41110</name>
</gene>
<reference evidence="2" key="1">
    <citation type="journal article" date="2019" name="Int. J. Syst. Evol. Microbiol.">
        <title>The Global Catalogue of Microorganisms (GCM) 10K type strain sequencing project: providing services to taxonomists for standard genome sequencing and annotation.</title>
        <authorList>
            <consortium name="The Broad Institute Genomics Platform"/>
            <consortium name="The Broad Institute Genome Sequencing Center for Infectious Disease"/>
            <person name="Wu L."/>
            <person name="Ma J."/>
        </authorList>
    </citation>
    <scope>NUCLEOTIDE SEQUENCE [LARGE SCALE GENOMIC DNA]</scope>
    <source>
        <strain evidence="2">JCM 16601</strain>
    </source>
</reference>
<keyword evidence="2" id="KW-1185">Reference proteome</keyword>
<name>A0ABP7QM17_9SPHI</name>
<dbReference type="Proteomes" id="UP001500742">
    <property type="component" value="Unassembled WGS sequence"/>
</dbReference>
<evidence type="ECO:0000313" key="1">
    <source>
        <dbReference type="EMBL" id="GAA3984866.1"/>
    </source>
</evidence>
<protein>
    <recommendedName>
        <fullName evidence="3">DUF2281 domain-containing protein</fullName>
    </recommendedName>
</protein>
<dbReference type="EMBL" id="BAAAZC010000028">
    <property type="protein sequence ID" value="GAA3984866.1"/>
    <property type="molecule type" value="Genomic_DNA"/>
</dbReference>
<proteinExistence type="predicted"/>
<comment type="caution">
    <text evidence="1">The sequence shown here is derived from an EMBL/GenBank/DDBJ whole genome shotgun (WGS) entry which is preliminary data.</text>
</comment>
<organism evidence="1 2">
    <name type="scientific">Mucilaginibacter dorajii</name>
    <dbReference type="NCBI Taxonomy" id="692994"/>
    <lineage>
        <taxon>Bacteria</taxon>
        <taxon>Pseudomonadati</taxon>
        <taxon>Bacteroidota</taxon>
        <taxon>Sphingobacteriia</taxon>
        <taxon>Sphingobacteriales</taxon>
        <taxon>Sphingobacteriaceae</taxon>
        <taxon>Mucilaginibacter</taxon>
    </lineage>
</organism>
<sequence>MTSVQIKDEIQKVLDQVPETALSDILDFVKKLQINSPDQIKLEHDLEKTISEDAGLLHRLAQ</sequence>
<evidence type="ECO:0008006" key="3">
    <source>
        <dbReference type="Google" id="ProtNLM"/>
    </source>
</evidence>
<evidence type="ECO:0000313" key="2">
    <source>
        <dbReference type="Proteomes" id="UP001500742"/>
    </source>
</evidence>
<dbReference type="RefSeq" id="WP_259093344.1">
    <property type="nucleotide sequence ID" value="NZ_BAAAZC010000028.1"/>
</dbReference>
<accession>A0ABP7QM17</accession>